<evidence type="ECO:0000256" key="3">
    <source>
        <dbReference type="ARBA" id="ARBA00022729"/>
    </source>
</evidence>
<keyword evidence="4" id="KW-1015">Disulfide bond</keyword>
<organism evidence="7 8">
    <name type="scientific">Cyprinus carpio</name>
    <name type="common">Common carp</name>
    <dbReference type="NCBI Taxonomy" id="7962"/>
    <lineage>
        <taxon>Eukaryota</taxon>
        <taxon>Metazoa</taxon>
        <taxon>Chordata</taxon>
        <taxon>Craniata</taxon>
        <taxon>Vertebrata</taxon>
        <taxon>Euteleostomi</taxon>
        <taxon>Actinopterygii</taxon>
        <taxon>Neopterygii</taxon>
        <taxon>Teleostei</taxon>
        <taxon>Ostariophysi</taxon>
        <taxon>Cypriniformes</taxon>
        <taxon>Cyprinidae</taxon>
        <taxon>Cyprininae</taxon>
        <taxon>Cyprinus</taxon>
    </lineage>
</organism>
<dbReference type="PROSITE" id="PS50923">
    <property type="entry name" value="SUSHI"/>
    <property type="match status" value="1"/>
</dbReference>
<dbReference type="Ensembl" id="ENSCCRT00010113268.1">
    <property type="protein sequence ID" value="ENSCCRP00010101973.1"/>
    <property type="gene ID" value="ENSCCRG00010044875.1"/>
</dbReference>
<dbReference type="Pfam" id="PF00084">
    <property type="entry name" value="Sushi"/>
    <property type="match status" value="1"/>
</dbReference>
<dbReference type="Proteomes" id="UP000694427">
    <property type="component" value="Unplaced"/>
</dbReference>
<name>A0A8C1PBN5_CYPCA</name>
<protein>
    <recommendedName>
        <fullName evidence="6">Sushi domain-containing protein</fullName>
    </recommendedName>
</protein>
<evidence type="ECO:0000256" key="2">
    <source>
        <dbReference type="ARBA" id="ARBA00022659"/>
    </source>
</evidence>
<comment type="subcellular location">
    <subcellularLocation>
        <location evidence="1">Virion</location>
    </subcellularLocation>
</comment>
<sequence length="147" mass="16539">MIQKKPAKHLHAKRTGSGIIIPGKCGPPPPVNNADTVQLTKKEYSTGERVEYICFNKYTLELRHPFSRYLTCQQGEWSGKIKCLKPCTVTVEIMNKRGIGLAYADQQKMFAPHDDHLTFACQRDKYSVGIALRQKCNDGVMALPKCV</sequence>
<comment type="caution">
    <text evidence="5">Lacks conserved residue(s) required for the propagation of feature annotation.</text>
</comment>
<keyword evidence="8" id="KW-1185">Reference proteome</keyword>
<evidence type="ECO:0000256" key="1">
    <source>
        <dbReference type="ARBA" id="ARBA00004328"/>
    </source>
</evidence>
<dbReference type="Gene3D" id="2.10.70.10">
    <property type="entry name" value="Complement Module, domain 1"/>
    <property type="match status" value="2"/>
</dbReference>
<keyword evidence="2 5" id="KW-0768">Sushi</keyword>
<dbReference type="SMART" id="SM00032">
    <property type="entry name" value="CCP"/>
    <property type="match status" value="1"/>
</dbReference>
<evidence type="ECO:0000256" key="5">
    <source>
        <dbReference type="PROSITE-ProRule" id="PRU00302"/>
    </source>
</evidence>
<dbReference type="AlphaFoldDB" id="A0A8C1PBN5"/>
<dbReference type="PANTHER" id="PTHR45785:SF2">
    <property type="entry name" value="COMPLEMENT FACTOR H-RELATED"/>
    <property type="match status" value="1"/>
</dbReference>
<dbReference type="InterPro" id="IPR000436">
    <property type="entry name" value="Sushi_SCR_CCP_dom"/>
</dbReference>
<reference evidence="7" key="2">
    <citation type="submission" date="2025-09" db="UniProtKB">
        <authorList>
            <consortium name="Ensembl"/>
        </authorList>
    </citation>
    <scope>IDENTIFICATION</scope>
</reference>
<feature type="domain" description="Sushi" evidence="6">
    <location>
        <begin position="23"/>
        <end position="85"/>
    </location>
</feature>
<dbReference type="CDD" id="cd00033">
    <property type="entry name" value="CCP"/>
    <property type="match status" value="1"/>
</dbReference>
<keyword evidence="3" id="KW-0732">Signal</keyword>
<dbReference type="SUPFAM" id="SSF57535">
    <property type="entry name" value="Complement control module/SCR domain"/>
    <property type="match status" value="2"/>
</dbReference>
<evidence type="ECO:0000259" key="6">
    <source>
        <dbReference type="PROSITE" id="PS50923"/>
    </source>
</evidence>
<reference evidence="7" key="1">
    <citation type="submission" date="2025-08" db="UniProtKB">
        <authorList>
            <consortium name="Ensembl"/>
        </authorList>
    </citation>
    <scope>IDENTIFICATION</scope>
</reference>
<dbReference type="InterPro" id="IPR035976">
    <property type="entry name" value="Sushi/SCR/CCP_sf"/>
</dbReference>
<dbReference type="PANTHER" id="PTHR45785">
    <property type="entry name" value="COMPLEMENT FACTOR H-RELATED"/>
    <property type="match status" value="1"/>
</dbReference>
<dbReference type="InterPro" id="IPR051503">
    <property type="entry name" value="ComplSys_Reg/VirEntry_Med"/>
</dbReference>
<evidence type="ECO:0000313" key="7">
    <source>
        <dbReference type="Ensembl" id="ENSCCRP00010101973.1"/>
    </source>
</evidence>
<accession>A0A8C1PBN5</accession>
<proteinExistence type="predicted"/>
<evidence type="ECO:0000256" key="4">
    <source>
        <dbReference type="ARBA" id="ARBA00023157"/>
    </source>
</evidence>
<evidence type="ECO:0000313" key="8">
    <source>
        <dbReference type="Proteomes" id="UP000694427"/>
    </source>
</evidence>